<dbReference type="InterPro" id="IPR013221">
    <property type="entry name" value="Mur_ligase_cen"/>
</dbReference>
<evidence type="ECO:0000256" key="5">
    <source>
        <dbReference type="ARBA" id="ARBA00013005"/>
    </source>
</evidence>
<dbReference type="KEGG" id="bpt:Bpet1861"/>
<dbReference type="Pfam" id="PF02222">
    <property type="entry name" value="ATP-grasp"/>
    <property type="match status" value="1"/>
</dbReference>
<dbReference type="AlphaFoldDB" id="A9IJD3"/>
<dbReference type="NCBIfam" id="NF010623">
    <property type="entry name" value="PRK14016.1"/>
    <property type="match status" value="1"/>
</dbReference>
<dbReference type="InterPro" id="IPR004101">
    <property type="entry name" value="Mur_ligase_C"/>
</dbReference>
<dbReference type="EC" id="6.3.2.30" evidence="4"/>
<dbReference type="InterPro" id="IPR044019">
    <property type="entry name" value="Cyanophycin_syn_N"/>
</dbReference>
<evidence type="ECO:0000256" key="10">
    <source>
        <dbReference type="ARBA" id="ARBA00031353"/>
    </source>
</evidence>
<comment type="subunit">
    <text evidence="3">Homodimer.</text>
</comment>
<dbReference type="Pfam" id="PF18921">
    <property type="entry name" value="Cyanophycin_syn"/>
    <property type="match status" value="1"/>
</dbReference>
<dbReference type="InterPro" id="IPR036615">
    <property type="entry name" value="Mur_ligase_C_dom_sf"/>
</dbReference>
<keyword evidence="7 15" id="KW-0436">Ligase</keyword>
<gene>
    <name evidence="15" type="primary">cphA2</name>
    <name evidence="15" type="ordered locus">Bpet1861</name>
</gene>
<evidence type="ECO:0000313" key="16">
    <source>
        <dbReference type="Proteomes" id="UP000001225"/>
    </source>
</evidence>
<evidence type="ECO:0000256" key="6">
    <source>
        <dbReference type="ARBA" id="ARBA00022036"/>
    </source>
</evidence>
<dbReference type="STRING" id="94624.Bpet1861"/>
<name>A9IJD3_BORPD</name>
<dbReference type="PANTHER" id="PTHR23135">
    <property type="entry name" value="MUR LIGASE FAMILY MEMBER"/>
    <property type="match status" value="1"/>
</dbReference>
<evidence type="ECO:0000256" key="13">
    <source>
        <dbReference type="PROSITE-ProRule" id="PRU00409"/>
    </source>
</evidence>
<keyword evidence="9 13" id="KW-0067">ATP-binding</keyword>
<comment type="similarity">
    <text evidence="2">In the C-terminal section; belongs to the MurCDEF family.</text>
</comment>
<evidence type="ECO:0000259" key="14">
    <source>
        <dbReference type="PROSITE" id="PS50975"/>
    </source>
</evidence>
<feature type="domain" description="ATP-grasp" evidence="14">
    <location>
        <begin position="300"/>
        <end position="505"/>
    </location>
</feature>
<dbReference type="EMBL" id="AM902716">
    <property type="protein sequence ID" value="CAP42200.1"/>
    <property type="molecule type" value="Genomic_DNA"/>
</dbReference>
<dbReference type="GO" id="GO:0046872">
    <property type="term" value="F:metal ion binding"/>
    <property type="evidence" value="ECO:0007669"/>
    <property type="project" value="InterPro"/>
</dbReference>
<accession>A9IJD3</accession>
<dbReference type="EC" id="6.3.2.29" evidence="5"/>
<evidence type="ECO:0000256" key="4">
    <source>
        <dbReference type="ARBA" id="ARBA00012968"/>
    </source>
</evidence>
<dbReference type="PANTHER" id="PTHR23135:SF18">
    <property type="entry name" value="CYANOPHYCIN SYNTHETASE"/>
    <property type="match status" value="1"/>
</dbReference>
<dbReference type="eggNOG" id="COG0769">
    <property type="taxonomic scope" value="Bacteria"/>
</dbReference>
<evidence type="ECO:0000256" key="2">
    <source>
        <dbReference type="ARBA" id="ARBA00009060"/>
    </source>
</evidence>
<dbReference type="InterPro" id="IPR003135">
    <property type="entry name" value="ATP-grasp_carboxylate-amine"/>
</dbReference>
<evidence type="ECO:0000256" key="11">
    <source>
        <dbReference type="ARBA" id="ARBA00048094"/>
    </source>
</evidence>
<protein>
    <recommendedName>
        <fullName evidence="6">Cyanophycin synthetase</fullName>
        <ecNumber evidence="5">6.3.2.29</ecNumber>
        <ecNumber evidence="4">6.3.2.30</ecNumber>
    </recommendedName>
    <alternativeName>
        <fullName evidence="10">Cyanophycin synthase</fullName>
    </alternativeName>
</protein>
<dbReference type="Pfam" id="PF08245">
    <property type="entry name" value="Mur_ligase_M"/>
    <property type="match status" value="1"/>
</dbReference>
<dbReference type="SUPFAM" id="SSF53244">
    <property type="entry name" value="MurD-like peptide ligases, peptide-binding domain"/>
    <property type="match status" value="1"/>
</dbReference>
<evidence type="ECO:0000256" key="12">
    <source>
        <dbReference type="ARBA" id="ARBA00048425"/>
    </source>
</evidence>
<comment type="function">
    <text evidence="1">Catalyzes the ATP-dependent polymerization of arginine and aspartate to multi-L-arginyl-poly-L-aspartic acid (cyanophycin; a water-insoluble reserve polymer).</text>
</comment>
<dbReference type="Proteomes" id="UP000001225">
    <property type="component" value="Chromosome"/>
</dbReference>
<organism evidence="15 16">
    <name type="scientific">Bordetella petrii (strain ATCC BAA-461 / DSM 12804 / CCUG 43448 / CIP 107267 / Se-1111R)</name>
    <dbReference type="NCBI Taxonomy" id="340100"/>
    <lineage>
        <taxon>Bacteria</taxon>
        <taxon>Pseudomonadati</taxon>
        <taxon>Pseudomonadota</taxon>
        <taxon>Betaproteobacteria</taxon>
        <taxon>Burkholderiales</taxon>
        <taxon>Alcaligenaceae</taxon>
        <taxon>Bordetella</taxon>
    </lineage>
</organism>
<dbReference type="SUPFAM" id="SSF56059">
    <property type="entry name" value="Glutathione synthetase ATP-binding domain-like"/>
    <property type="match status" value="1"/>
</dbReference>
<comment type="catalytic activity">
    <reaction evidence="12">
        <text>[L-4-(L-arginin-2-N-yl)aspartate](n) + L-aspartate + ATP = [L-4-(L-arginin-2-N-yl)aspartate](n)-L-aspartate + ADP + phosphate + H(+)</text>
        <dbReference type="Rhea" id="RHEA:13277"/>
        <dbReference type="Rhea" id="RHEA-COMP:13728"/>
        <dbReference type="Rhea" id="RHEA-COMP:13733"/>
        <dbReference type="ChEBI" id="CHEBI:15378"/>
        <dbReference type="ChEBI" id="CHEBI:29991"/>
        <dbReference type="ChEBI" id="CHEBI:30616"/>
        <dbReference type="ChEBI" id="CHEBI:43474"/>
        <dbReference type="ChEBI" id="CHEBI:137986"/>
        <dbReference type="ChEBI" id="CHEBI:137990"/>
        <dbReference type="ChEBI" id="CHEBI:456216"/>
        <dbReference type="EC" id="6.3.2.29"/>
    </reaction>
</comment>
<keyword evidence="16" id="KW-1185">Reference proteome</keyword>
<dbReference type="Gene3D" id="3.40.1190.10">
    <property type="entry name" value="Mur-like, catalytic domain"/>
    <property type="match status" value="1"/>
</dbReference>
<evidence type="ECO:0000256" key="9">
    <source>
        <dbReference type="ARBA" id="ARBA00022840"/>
    </source>
</evidence>
<keyword evidence="8 13" id="KW-0547">Nucleotide-binding</keyword>
<evidence type="ECO:0000256" key="7">
    <source>
        <dbReference type="ARBA" id="ARBA00022598"/>
    </source>
</evidence>
<comment type="catalytic activity">
    <reaction evidence="11">
        <text>[L-4-(L-arginin-2-N-yl)aspartate](n)-L-aspartate + L-arginine + ATP = [L-4-(L-arginin-2-N-yl)aspartate](n+1) + ADP + phosphate + H(+)</text>
        <dbReference type="Rhea" id="RHEA:23888"/>
        <dbReference type="Rhea" id="RHEA-COMP:13732"/>
        <dbReference type="Rhea" id="RHEA-COMP:13733"/>
        <dbReference type="ChEBI" id="CHEBI:15378"/>
        <dbReference type="ChEBI" id="CHEBI:30616"/>
        <dbReference type="ChEBI" id="CHEBI:32682"/>
        <dbReference type="ChEBI" id="CHEBI:43474"/>
        <dbReference type="ChEBI" id="CHEBI:137986"/>
        <dbReference type="ChEBI" id="CHEBI:137990"/>
        <dbReference type="ChEBI" id="CHEBI:456216"/>
        <dbReference type="EC" id="6.3.2.30"/>
    </reaction>
</comment>
<dbReference type="Gene3D" id="3.30.470.20">
    <property type="entry name" value="ATP-grasp fold, B domain"/>
    <property type="match status" value="2"/>
</dbReference>
<dbReference type="NCBIfam" id="TIGR02068">
    <property type="entry name" value="cya_phycin_syn"/>
    <property type="match status" value="1"/>
</dbReference>
<evidence type="ECO:0000256" key="3">
    <source>
        <dbReference type="ARBA" id="ARBA00011738"/>
    </source>
</evidence>
<proteinExistence type="inferred from homology"/>
<dbReference type="Pfam" id="PF02875">
    <property type="entry name" value="Mur_ligase_C"/>
    <property type="match status" value="1"/>
</dbReference>
<dbReference type="Gene3D" id="3.90.190.20">
    <property type="entry name" value="Mur ligase, C-terminal domain"/>
    <property type="match status" value="1"/>
</dbReference>
<dbReference type="InterPro" id="IPR036565">
    <property type="entry name" value="Mur-like_cat_sf"/>
</dbReference>
<dbReference type="SUPFAM" id="SSF53623">
    <property type="entry name" value="MurD-like peptide ligases, catalytic domain"/>
    <property type="match status" value="1"/>
</dbReference>
<evidence type="ECO:0000256" key="8">
    <source>
        <dbReference type="ARBA" id="ARBA00022741"/>
    </source>
</evidence>
<sequence>MAIRHGRVVGLAERVPSVQQREFIGGKRRRIVAADFTNFHPRKPPAHASALLPARHPRPLSPGVSCLPTRTSPHQNMKDKDIEFLDVVALRGPNIWTYRPVLEAWVDIGALEDYPSNTIPGLYERLSTWLPGLIEHRCSPGVRGGFLQRLREGTWPGHILEHVTLELQTLAGLPGGFGKARETSTRGVYKVVVRAWQEQVTRAALDEARELVMAAIQDRPFDVQRSVARLHDLVDTHCLGPSTACIVDAADDRDIPCIRLFEGNLVQFGYGARQRRIWTAETDRTSAIAEGISRDKDLTKTLLSESGVPVPEGRQVDSPADAWEAAQDIGLPVVVKPCDGNHGRGVFTNLASQTEVLSAYAVAVEEGSGVLVERFVPGNEHRLLVVGDRLVAAAAGEPAWVTGDGRNTVSRLIELQINSDPRRGRTENHPLNIVRLDSAARLELARQSLSADSVPAAGRRVLIQRSGNVAFDVTDRVHPDTAATVVLAAKIVGLDVAGVDLVAEDISQPLDDQRGAIVEVNAGPGLLMHLKPADGPPRPVGRAIVDHLFPVGDDGRIPVVGITGANGKTVVARLVARLLALAGRHTGLACSEGLYLGSRLVQAGDRADWASGRRLLMNRSVEAAVIENDSAVILGQGLAYDRCQVGVVTNIDQGDHLGDFDIQDTDRLANVFRTQVDVVLPGGAAVLNARDPLVAGMAPLCDGDVVFFGIDPGLPAIAEQLAQGKRAVFLRGGSIVLAEGRNETPLADIAAIPLTHGARVGFQVENVLAAVGTAWALGIPDAIIRAGIEAFDIDQADAPWQFTLFERGGATVVVDDVHNASALQALIDAAARFPASRRCAVYAAGADRRDADLIEQGRLLAGAFDRVVLYDDATVTSRRPAGQARALLRQGLAQGTRPIDVQDEPDHALAIGLALDHIQAGDFVLLQSDEAYSGPTIDRVRRWIQQ</sequence>
<dbReference type="InterPro" id="IPR011761">
    <property type="entry name" value="ATP-grasp"/>
</dbReference>
<dbReference type="GO" id="GO:0071160">
    <property type="term" value="F:cyanophycin synthetase activity (L-aspartate-adding)"/>
    <property type="evidence" value="ECO:0007669"/>
    <property type="project" value="UniProtKB-EC"/>
</dbReference>
<reference evidence="15 16" key="1">
    <citation type="journal article" date="2008" name="BMC Genomics">
        <title>The missing link: Bordetella petrii is endowed with both the metabolic versatility of environmental bacteria and virulence traits of pathogenic Bordetellae.</title>
        <authorList>
            <person name="Gross R."/>
            <person name="Guzman C.A."/>
            <person name="Sebaihia M."/>
            <person name="Martins Dos Santos V.A."/>
            <person name="Pieper D.H."/>
            <person name="Koebnik R."/>
            <person name="Lechner M."/>
            <person name="Bartels D."/>
            <person name="Buhrmester J."/>
            <person name="Choudhuri J.V."/>
            <person name="Ebensen T."/>
            <person name="Gaigalat L."/>
            <person name="Herrmann S."/>
            <person name="Khachane A.N."/>
            <person name="Larisch C."/>
            <person name="Link S."/>
            <person name="Linke B."/>
            <person name="Meyer F."/>
            <person name="Mormann S."/>
            <person name="Nakunst D."/>
            <person name="Rueckert C."/>
            <person name="Schneiker-Bekel S."/>
            <person name="Schulze K."/>
            <person name="Vorhoelter F.J."/>
            <person name="Yevsa T."/>
            <person name="Engle J.T."/>
            <person name="Goldman W.E."/>
            <person name="Puehler A."/>
            <person name="Goebel U.B."/>
            <person name="Goesmann A."/>
            <person name="Bloecker H."/>
            <person name="Kaiser O."/>
            <person name="Martinez-Arias R."/>
        </authorList>
    </citation>
    <scope>NUCLEOTIDE SEQUENCE [LARGE SCALE GENOMIC DNA]</scope>
    <source>
        <strain evidence="16">ATCC BAA-461 / DSM 12804 / CCUG 43448 / CIP 107267 / Se-1111R</strain>
    </source>
</reference>
<dbReference type="GO" id="GO:0071161">
    <property type="term" value="F:cyanophycin synthetase activity (L-arginine-adding)"/>
    <property type="evidence" value="ECO:0007669"/>
    <property type="project" value="UniProtKB-EC"/>
</dbReference>
<dbReference type="InterPro" id="IPR011810">
    <property type="entry name" value="Cya_phycin_syn"/>
</dbReference>
<dbReference type="GO" id="GO:0005524">
    <property type="term" value="F:ATP binding"/>
    <property type="evidence" value="ECO:0007669"/>
    <property type="project" value="UniProtKB-UniRule"/>
</dbReference>
<dbReference type="eggNOG" id="COG0189">
    <property type="taxonomic scope" value="Bacteria"/>
</dbReference>
<evidence type="ECO:0000313" key="15">
    <source>
        <dbReference type="EMBL" id="CAP42200.1"/>
    </source>
</evidence>
<dbReference type="PROSITE" id="PS50975">
    <property type="entry name" value="ATP_GRASP"/>
    <property type="match status" value="1"/>
</dbReference>
<evidence type="ECO:0000256" key="1">
    <source>
        <dbReference type="ARBA" id="ARBA00003184"/>
    </source>
</evidence>